<dbReference type="Proteomes" id="UP001168146">
    <property type="component" value="Unassembled WGS sequence"/>
</dbReference>
<reference evidence="2" key="1">
    <citation type="submission" date="2021-12" db="EMBL/GenBank/DDBJ databases">
        <title>Black yeast isolated from Biological Soil Crust.</title>
        <authorList>
            <person name="Kurbessoian T."/>
        </authorList>
    </citation>
    <scope>NUCLEOTIDE SEQUENCE</scope>
    <source>
        <strain evidence="2">CCFEE 5208</strain>
    </source>
</reference>
<sequence>MAADFADKLHVDEDVVLALPTDLVDAAYASLKTPELADRAPLGDIAPNSGGNAEDGELRKSTRSRRGNKKVVKNGRVDLAGSVAEEEDGTSGSGTGQQDGAASQDGMVAAIRVIQDAMGSRDSVNGEPAAAESMRLEVVATKKAETESHSDAEPSPGQRETIPLTVVEQPPSPPPSAVPNVIALLRKDTPGKRSTSNKENVEPLASPMPPTNTPRLTATYDALEQAVVHAATPPCPSRQPSVAELATVEPPSTEPETETATVELPASADPIAAMDALEDAVEKVSLEVPNVHSTPEKPKSKKVVPVVRTTKASLLRLSMAQAETAGAAGRAPTTSRPRPSTLLGRTSSIRQSIATNNKSEQIGTRVPSAGTKKSDTVAETRAKKDVMIPHSKPRPVSLSFPTPPPPPKSKKAPTTSTFQLPGEAVAAKLRAAREERTKKDTEEEQKKPAFKARPVPAGLSKAPSVRQTNLSKARESLMAGKPMSATPSSTSTHKRAQSTVVPSTLKPRTVSKDSSTAPRTSLRAPLSELKISKQRPSTAMANLSKPRASTVLPHDSSSMAPPPARIPSSGKGTTKGKEVFNRAAAAKDAAEKEKREKEEAAKKARLVASERGRQASREWAEKQKAKKAVIAATVAAVGAGDKVEVSDDVLRLITVERKADVLLLTDSDCTAVAEGWEW</sequence>
<feature type="compositionally biased region" description="Basic and acidic residues" evidence="1">
    <location>
        <begin position="588"/>
        <end position="619"/>
    </location>
</feature>
<name>A0AAN6FYJ3_9PEZI</name>
<comment type="caution">
    <text evidence="2">The sequence shown here is derived from an EMBL/GenBank/DDBJ whole genome shotgun (WGS) entry which is preliminary data.</text>
</comment>
<protein>
    <submittedName>
        <fullName evidence="2">Uncharacterized protein</fullName>
    </submittedName>
</protein>
<gene>
    <name evidence="2" type="ORF">LTR82_002622</name>
</gene>
<dbReference type="EMBL" id="JASUXU010000004">
    <property type="protein sequence ID" value="KAK0326779.1"/>
    <property type="molecule type" value="Genomic_DNA"/>
</dbReference>
<evidence type="ECO:0000313" key="3">
    <source>
        <dbReference type="Proteomes" id="UP001168146"/>
    </source>
</evidence>
<feature type="region of interest" description="Disordered" evidence="1">
    <location>
        <begin position="35"/>
        <end position="215"/>
    </location>
</feature>
<feature type="compositionally biased region" description="Basic and acidic residues" evidence="1">
    <location>
        <begin position="372"/>
        <end position="387"/>
    </location>
</feature>
<feature type="compositionally biased region" description="Polar residues" evidence="1">
    <location>
        <begin position="485"/>
        <end position="502"/>
    </location>
</feature>
<feature type="compositionally biased region" description="Polar residues" evidence="1">
    <location>
        <begin position="335"/>
        <end position="362"/>
    </location>
</feature>
<evidence type="ECO:0000313" key="2">
    <source>
        <dbReference type="EMBL" id="KAK0326779.1"/>
    </source>
</evidence>
<feature type="compositionally biased region" description="Basic and acidic residues" evidence="1">
    <location>
        <begin position="140"/>
        <end position="152"/>
    </location>
</feature>
<evidence type="ECO:0000256" key="1">
    <source>
        <dbReference type="SAM" id="MobiDB-lite"/>
    </source>
</evidence>
<proteinExistence type="predicted"/>
<feature type="compositionally biased region" description="Basic and acidic residues" evidence="1">
    <location>
        <begin position="431"/>
        <end position="447"/>
    </location>
</feature>
<feature type="region of interest" description="Disordered" evidence="1">
    <location>
        <begin position="321"/>
        <end position="619"/>
    </location>
</feature>
<feature type="compositionally biased region" description="Low complexity" evidence="1">
    <location>
        <begin position="321"/>
        <end position="334"/>
    </location>
</feature>
<dbReference type="AlphaFoldDB" id="A0AAN6FYJ3"/>
<feature type="region of interest" description="Disordered" evidence="1">
    <location>
        <begin position="232"/>
        <end position="264"/>
    </location>
</feature>
<feature type="compositionally biased region" description="Basic residues" evidence="1">
    <location>
        <begin position="61"/>
        <end position="73"/>
    </location>
</feature>
<organism evidence="2 3">
    <name type="scientific">Friedmanniomyces endolithicus</name>
    <dbReference type="NCBI Taxonomy" id="329885"/>
    <lineage>
        <taxon>Eukaryota</taxon>
        <taxon>Fungi</taxon>
        <taxon>Dikarya</taxon>
        <taxon>Ascomycota</taxon>
        <taxon>Pezizomycotina</taxon>
        <taxon>Dothideomycetes</taxon>
        <taxon>Dothideomycetidae</taxon>
        <taxon>Mycosphaerellales</taxon>
        <taxon>Teratosphaeriaceae</taxon>
        <taxon>Friedmanniomyces</taxon>
    </lineage>
</organism>
<accession>A0AAN6FYJ3</accession>